<keyword evidence="2" id="KW-1185">Reference proteome</keyword>
<comment type="caution">
    <text evidence="1">The sequence shown here is derived from an EMBL/GenBank/DDBJ whole genome shotgun (WGS) entry which is preliminary data.</text>
</comment>
<sequence length="142" mass="15706">MKKSGKLTLTTLNSFNIQHYKNYFFLLKRTPPSINETPVINEAITPAPSPVFGNFVIFELPLFEDPVFELLPFEVPPFEVPPFEVPPFEVESSLSELLLSSELSLSEVSSSVVISFTVTLNSAVLVTSFSVYVTVIVCSPTT</sequence>
<evidence type="ECO:0000313" key="2">
    <source>
        <dbReference type="Proteomes" id="UP000010420"/>
    </source>
</evidence>
<gene>
    <name evidence="1" type="ORF">HMPREF0216_00366</name>
</gene>
<dbReference type="AlphaFoldDB" id="L1QN61"/>
<protein>
    <submittedName>
        <fullName evidence="1">Uncharacterized protein</fullName>
    </submittedName>
</protein>
<dbReference type="PATRIC" id="fig|545697.3.peg.358"/>
<dbReference type="EMBL" id="AMEZ01000013">
    <property type="protein sequence ID" value="EKY29007.1"/>
    <property type="molecule type" value="Genomic_DNA"/>
</dbReference>
<accession>L1QN61</accession>
<organism evidence="1 2">
    <name type="scientific">Clostridium celatum DSM 1785</name>
    <dbReference type="NCBI Taxonomy" id="545697"/>
    <lineage>
        <taxon>Bacteria</taxon>
        <taxon>Bacillati</taxon>
        <taxon>Bacillota</taxon>
        <taxon>Clostridia</taxon>
        <taxon>Eubacteriales</taxon>
        <taxon>Clostridiaceae</taxon>
        <taxon>Clostridium</taxon>
    </lineage>
</organism>
<proteinExistence type="predicted"/>
<reference evidence="1 2" key="1">
    <citation type="submission" date="2012-05" db="EMBL/GenBank/DDBJ databases">
        <authorList>
            <person name="Weinstock G."/>
            <person name="Sodergren E."/>
            <person name="Lobos E.A."/>
            <person name="Fulton L."/>
            <person name="Fulton R."/>
            <person name="Courtney L."/>
            <person name="Fronick C."/>
            <person name="O'Laughlin M."/>
            <person name="Godfrey J."/>
            <person name="Wilson R.M."/>
            <person name="Miner T."/>
            <person name="Farmer C."/>
            <person name="Delehaunty K."/>
            <person name="Cordes M."/>
            <person name="Minx P."/>
            <person name="Tomlinson C."/>
            <person name="Chen J."/>
            <person name="Wollam A."/>
            <person name="Pepin K.H."/>
            <person name="Bhonagiri V."/>
            <person name="Zhang X."/>
            <person name="Suruliraj S."/>
            <person name="Warren W."/>
            <person name="Mitreva M."/>
            <person name="Mardis E.R."/>
            <person name="Wilson R.K."/>
        </authorList>
    </citation>
    <scope>NUCLEOTIDE SEQUENCE [LARGE SCALE GENOMIC DNA]</scope>
    <source>
        <strain evidence="1 2">DSM 1785</strain>
    </source>
</reference>
<evidence type="ECO:0000313" key="1">
    <source>
        <dbReference type="EMBL" id="EKY29007.1"/>
    </source>
</evidence>
<dbReference type="Proteomes" id="UP000010420">
    <property type="component" value="Unassembled WGS sequence"/>
</dbReference>
<name>L1QN61_9CLOT</name>
<dbReference type="HOGENOM" id="CLU_1812398_0_0_9"/>